<comment type="catalytic activity">
    <reaction evidence="9 10">
        <text>L-threonyl-[protein] + FAD = FMN-L-threonyl-[protein] + AMP + H(+)</text>
        <dbReference type="Rhea" id="RHEA:36847"/>
        <dbReference type="Rhea" id="RHEA-COMP:11060"/>
        <dbReference type="Rhea" id="RHEA-COMP:11061"/>
        <dbReference type="ChEBI" id="CHEBI:15378"/>
        <dbReference type="ChEBI" id="CHEBI:30013"/>
        <dbReference type="ChEBI" id="CHEBI:57692"/>
        <dbReference type="ChEBI" id="CHEBI:74257"/>
        <dbReference type="ChEBI" id="CHEBI:456215"/>
        <dbReference type="EC" id="2.7.1.180"/>
    </reaction>
</comment>
<dbReference type="EMBL" id="OENF01000012">
    <property type="protein sequence ID" value="SOS74563.1"/>
    <property type="molecule type" value="Genomic_DNA"/>
</dbReference>
<protein>
    <recommendedName>
        <fullName evidence="2 10">FAD:protein FMN transferase</fullName>
        <ecNumber evidence="1 10">2.7.1.180</ecNumber>
    </recommendedName>
    <alternativeName>
        <fullName evidence="8 10">Flavin transferase</fullName>
    </alternativeName>
</protein>
<reference evidence="14" key="1">
    <citation type="submission" date="2017-11" db="EMBL/GenBank/DDBJ databases">
        <authorList>
            <person name="Duchaud E."/>
        </authorList>
    </citation>
    <scope>NUCLEOTIDE SEQUENCE [LARGE SCALE GENOMIC DNA]</scope>
    <source>
        <strain evidence="14">Tenacibaculum sp. TNO020</strain>
    </source>
</reference>
<dbReference type="Proteomes" id="UP000234211">
    <property type="component" value="Unassembled WGS sequence"/>
</dbReference>
<evidence type="ECO:0000256" key="1">
    <source>
        <dbReference type="ARBA" id="ARBA00011955"/>
    </source>
</evidence>
<name>A0A2H1YGG5_9FLAO</name>
<feature type="binding site" evidence="11">
    <location>
        <position position="285"/>
    </location>
    <ligand>
        <name>Mg(2+)</name>
        <dbReference type="ChEBI" id="CHEBI:18420"/>
    </ligand>
</feature>
<dbReference type="SUPFAM" id="SSF143631">
    <property type="entry name" value="ApbE-like"/>
    <property type="match status" value="1"/>
</dbReference>
<dbReference type="InterPro" id="IPR003374">
    <property type="entry name" value="ApbE-like_sf"/>
</dbReference>
<comment type="similarity">
    <text evidence="10">Belongs to the ApbE family.</text>
</comment>
<keyword evidence="7 10" id="KW-0460">Magnesium</keyword>
<dbReference type="AlphaFoldDB" id="A0A2H1YGG5"/>
<evidence type="ECO:0000256" key="12">
    <source>
        <dbReference type="SAM" id="SignalP"/>
    </source>
</evidence>
<evidence type="ECO:0000256" key="3">
    <source>
        <dbReference type="ARBA" id="ARBA00022630"/>
    </source>
</evidence>
<gene>
    <name evidence="13" type="ORF">TNO020_20243</name>
</gene>
<dbReference type="OrthoDB" id="9778595at2"/>
<evidence type="ECO:0000313" key="14">
    <source>
        <dbReference type="Proteomes" id="UP000234211"/>
    </source>
</evidence>
<feature type="binding site" evidence="11">
    <location>
        <position position="281"/>
    </location>
    <ligand>
        <name>Mg(2+)</name>
        <dbReference type="ChEBI" id="CHEBI:18420"/>
    </ligand>
</feature>
<feature type="chain" id="PRO_5039935077" description="FAD:protein FMN transferase" evidence="12">
    <location>
        <begin position="20"/>
        <end position="325"/>
    </location>
</feature>
<evidence type="ECO:0000313" key="13">
    <source>
        <dbReference type="EMBL" id="SOS74563.1"/>
    </source>
</evidence>
<comment type="cofactor">
    <cofactor evidence="11">
        <name>Mg(2+)</name>
        <dbReference type="ChEBI" id="CHEBI:18420"/>
    </cofactor>
    <cofactor evidence="11">
        <name>Mn(2+)</name>
        <dbReference type="ChEBI" id="CHEBI:29035"/>
    </cofactor>
    <text evidence="11">Magnesium. Can also use manganese.</text>
</comment>
<dbReference type="GO" id="GO:0016740">
    <property type="term" value="F:transferase activity"/>
    <property type="evidence" value="ECO:0007669"/>
    <property type="project" value="UniProtKB-UniRule"/>
</dbReference>
<dbReference type="RefSeq" id="WP_101917034.1">
    <property type="nucleotide sequence ID" value="NZ_OENF01000012.1"/>
</dbReference>
<evidence type="ECO:0000256" key="6">
    <source>
        <dbReference type="ARBA" id="ARBA00022827"/>
    </source>
</evidence>
<proteinExistence type="inferred from homology"/>
<keyword evidence="14" id="KW-1185">Reference proteome</keyword>
<accession>A0A2H1YGG5</accession>
<dbReference type="EC" id="2.7.1.180" evidence="1 10"/>
<dbReference type="Pfam" id="PF02424">
    <property type="entry name" value="ApbE"/>
    <property type="match status" value="1"/>
</dbReference>
<evidence type="ECO:0000256" key="9">
    <source>
        <dbReference type="ARBA" id="ARBA00048540"/>
    </source>
</evidence>
<dbReference type="PANTHER" id="PTHR30040:SF2">
    <property type="entry name" value="FAD:PROTEIN FMN TRANSFERASE"/>
    <property type="match status" value="1"/>
</dbReference>
<evidence type="ECO:0000256" key="4">
    <source>
        <dbReference type="ARBA" id="ARBA00022679"/>
    </source>
</evidence>
<keyword evidence="4 10" id="KW-0808">Transferase</keyword>
<dbReference type="PIRSF" id="PIRSF006268">
    <property type="entry name" value="ApbE"/>
    <property type="match status" value="1"/>
</dbReference>
<keyword evidence="5 10" id="KW-0479">Metal-binding</keyword>
<keyword evidence="12" id="KW-0732">Signal</keyword>
<feature type="signal peptide" evidence="12">
    <location>
        <begin position="1"/>
        <end position="19"/>
    </location>
</feature>
<organism evidence="13 14">
    <name type="scientific">Tenacibaculum piscium</name>
    <dbReference type="NCBI Taxonomy" id="1458515"/>
    <lineage>
        <taxon>Bacteria</taxon>
        <taxon>Pseudomonadati</taxon>
        <taxon>Bacteroidota</taxon>
        <taxon>Flavobacteriia</taxon>
        <taxon>Flavobacteriales</taxon>
        <taxon>Flavobacteriaceae</taxon>
        <taxon>Tenacibaculum</taxon>
    </lineage>
</organism>
<feature type="binding site" evidence="11">
    <location>
        <position position="169"/>
    </location>
    <ligand>
        <name>Mg(2+)</name>
        <dbReference type="ChEBI" id="CHEBI:18420"/>
    </ligand>
</feature>
<evidence type="ECO:0000256" key="8">
    <source>
        <dbReference type="ARBA" id="ARBA00031306"/>
    </source>
</evidence>
<evidence type="ECO:0000256" key="5">
    <source>
        <dbReference type="ARBA" id="ARBA00022723"/>
    </source>
</evidence>
<dbReference type="GO" id="GO:0046872">
    <property type="term" value="F:metal ion binding"/>
    <property type="evidence" value="ECO:0007669"/>
    <property type="project" value="UniProtKB-UniRule"/>
</dbReference>
<keyword evidence="6 10" id="KW-0274">FAD</keyword>
<sequence length="325" mass="35845">MLKVLVSSIVFLLSFSVKSQEVYTEKTLLMGVDFEFTVVAKTPEKAAFFIKEAIKETLRIENLISSWKATSQTSEIIRNAGIKPVKVSSELVGLIARSNRISALTNGNFDISFASLDRLWYFNKPMKRLPDSLAVLNSVKNINYKNIIVDTQKNTVFLTKKGMRIGFGSIGKGYAAEKVKAKLKKLGVTAGLVNASGDLTTWGNHPITKKWLIKLADPNNILKSIGAFKLHNNAVVTSGNYAKYIEFNGIKYSHIIHPKTGWPVRGLKSVSVFCQNTELADALATAVYVLGKEKGLTLINQLKGVECLLITADNKMKTSTNLKLN</sequence>
<dbReference type="InterPro" id="IPR024932">
    <property type="entry name" value="ApbE"/>
</dbReference>
<evidence type="ECO:0000256" key="11">
    <source>
        <dbReference type="PIRSR" id="PIRSR006268-2"/>
    </source>
</evidence>
<evidence type="ECO:0000256" key="7">
    <source>
        <dbReference type="ARBA" id="ARBA00022842"/>
    </source>
</evidence>
<keyword evidence="3 10" id="KW-0285">Flavoprotein</keyword>
<dbReference type="PANTHER" id="PTHR30040">
    <property type="entry name" value="THIAMINE BIOSYNTHESIS LIPOPROTEIN APBE"/>
    <property type="match status" value="1"/>
</dbReference>
<evidence type="ECO:0000256" key="10">
    <source>
        <dbReference type="PIRNR" id="PIRNR006268"/>
    </source>
</evidence>
<evidence type="ECO:0000256" key="2">
    <source>
        <dbReference type="ARBA" id="ARBA00016337"/>
    </source>
</evidence>
<dbReference type="Gene3D" id="3.10.520.10">
    <property type="entry name" value="ApbE-like domains"/>
    <property type="match status" value="1"/>
</dbReference>